<dbReference type="InterPro" id="IPR036236">
    <property type="entry name" value="Znf_C2H2_sf"/>
</dbReference>
<evidence type="ECO:0000256" key="1">
    <source>
        <dbReference type="ARBA" id="ARBA00022443"/>
    </source>
</evidence>
<dbReference type="PRINTS" id="PR00452">
    <property type="entry name" value="SH3DOMAIN"/>
</dbReference>
<dbReference type="SUPFAM" id="SSF57667">
    <property type="entry name" value="beta-beta-alpha zinc fingers"/>
    <property type="match status" value="1"/>
</dbReference>
<dbReference type="PROSITE" id="PS00028">
    <property type="entry name" value="ZINC_FINGER_C2H2_1"/>
    <property type="match status" value="1"/>
</dbReference>
<dbReference type="InParanoid" id="A0A1S3JT00"/>
<organism evidence="8 9">
    <name type="scientific">Lingula anatina</name>
    <name type="common">Brachiopod</name>
    <name type="synonym">Lingula unguis</name>
    <dbReference type="NCBI Taxonomy" id="7574"/>
    <lineage>
        <taxon>Eukaryota</taxon>
        <taxon>Metazoa</taxon>
        <taxon>Spiralia</taxon>
        <taxon>Lophotrochozoa</taxon>
        <taxon>Brachiopoda</taxon>
        <taxon>Linguliformea</taxon>
        <taxon>Lingulata</taxon>
        <taxon>Lingulida</taxon>
        <taxon>Linguloidea</taxon>
        <taxon>Lingulidae</taxon>
        <taxon>Lingula</taxon>
    </lineage>
</organism>
<keyword evidence="8" id="KW-1185">Reference proteome</keyword>
<keyword evidence="1 5" id="KW-0728">SH3 domain</keyword>
<proteinExistence type="predicted"/>
<dbReference type="PANTHER" id="PTHR12287:SF23">
    <property type="entry name" value="AROUSER, ISOFORM A-RELATED"/>
    <property type="match status" value="1"/>
</dbReference>
<dbReference type="InterPro" id="IPR039801">
    <property type="entry name" value="EPS8-like"/>
</dbReference>
<evidence type="ECO:0000313" key="9">
    <source>
        <dbReference type="RefSeq" id="XP_013413452.1"/>
    </source>
</evidence>
<dbReference type="GO" id="GO:0008270">
    <property type="term" value="F:zinc ion binding"/>
    <property type="evidence" value="ECO:0007669"/>
    <property type="project" value="UniProtKB-KW"/>
</dbReference>
<evidence type="ECO:0000256" key="2">
    <source>
        <dbReference type="ARBA" id="ARBA00022723"/>
    </source>
</evidence>
<dbReference type="InterPro" id="IPR013087">
    <property type="entry name" value="Znf_C2H2_type"/>
</dbReference>
<dbReference type="SMART" id="SM00451">
    <property type="entry name" value="ZnF_U1"/>
    <property type="match status" value="1"/>
</dbReference>
<dbReference type="GO" id="GO:0003676">
    <property type="term" value="F:nucleic acid binding"/>
    <property type="evidence" value="ECO:0007669"/>
    <property type="project" value="InterPro"/>
</dbReference>
<dbReference type="Proteomes" id="UP000085678">
    <property type="component" value="Unplaced"/>
</dbReference>
<dbReference type="Pfam" id="PF14604">
    <property type="entry name" value="SH3_9"/>
    <property type="match status" value="1"/>
</dbReference>
<feature type="region of interest" description="Disordered" evidence="6">
    <location>
        <begin position="26"/>
        <end position="74"/>
    </location>
</feature>
<dbReference type="Gene3D" id="2.30.30.40">
    <property type="entry name" value="SH3 Domains"/>
    <property type="match status" value="1"/>
</dbReference>
<dbReference type="InterPro" id="IPR001452">
    <property type="entry name" value="SH3_domain"/>
</dbReference>
<dbReference type="GO" id="GO:0005886">
    <property type="term" value="C:plasma membrane"/>
    <property type="evidence" value="ECO:0007669"/>
    <property type="project" value="TreeGrafter"/>
</dbReference>
<name>A0A1S3JT00_LINAN</name>
<evidence type="ECO:0000256" key="6">
    <source>
        <dbReference type="SAM" id="MobiDB-lite"/>
    </source>
</evidence>
<dbReference type="PANTHER" id="PTHR12287">
    <property type="entry name" value="EPIDERMAL GROWTH FACTOR RECEPTOR KINASE SUBSTRATE EPS8-RELATED PROTEIN"/>
    <property type="match status" value="1"/>
</dbReference>
<reference evidence="9" key="1">
    <citation type="submission" date="2025-08" db="UniProtKB">
        <authorList>
            <consortium name="RefSeq"/>
        </authorList>
    </citation>
    <scope>IDENTIFICATION</scope>
    <source>
        <tissue evidence="9">Gonads</tissue>
    </source>
</reference>
<dbReference type="SMART" id="SM00326">
    <property type="entry name" value="SH3"/>
    <property type="match status" value="1"/>
</dbReference>
<evidence type="ECO:0000313" key="8">
    <source>
        <dbReference type="Proteomes" id="UP000085678"/>
    </source>
</evidence>
<dbReference type="InterPro" id="IPR003604">
    <property type="entry name" value="Matrin/U1-like-C_Znf_C2H2"/>
</dbReference>
<feature type="domain" description="SH3" evidence="7">
    <location>
        <begin position="70"/>
        <end position="137"/>
    </location>
</feature>
<sequence length="229" mass="25282">MPAPGQFQKCGWGVFGLESWQPLDKTASNSAQVQQSRCSDPSGLSATAAEPHAGRGDHEEEPANGSREQPTDKKLLAKYSYKAAEASPLGQPELSVTQGEHLFLVEKHGTEEHWWLVRNGEGQTGYVPASYMMVLDDMPTSLPWLQNRAVKQPTTAPGNREFHQKSSPYKPYVSAYAKSSPDSASQGSDQYYCKVCDKQLNGPKPYSAHVNSRDHRENVEYYGEDGPGY</sequence>
<protein>
    <submittedName>
        <fullName evidence="9">Epidermal growth factor receptor kinase substrate 8-like protein 3 isoform X1</fullName>
    </submittedName>
</protein>
<evidence type="ECO:0000256" key="5">
    <source>
        <dbReference type="PROSITE-ProRule" id="PRU00192"/>
    </source>
</evidence>
<dbReference type="GeneID" id="106175841"/>
<feature type="compositionally biased region" description="Polar residues" evidence="6">
    <location>
        <begin position="26"/>
        <end position="45"/>
    </location>
</feature>
<accession>A0A1S3JT00</accession>
<evidence type="ECO:0000256" key="3">
    <source>
        <dbReference type="ARBA" id="ARBA00022771"/>
    </source>
</evidence>
<dbReference type="Gene3D" id="3.30.160.60">
    <property type="entry name" value="Classic Zinc Finger"/>
    <property type="match status" value="1"/>
</dbReference>
<dbReference type="GO" id="GO:0003779">
    <property type="term" value="F:actin binding"/>
    <property type="evidence" value="ECO:0007669"/>
    <property type="project" value="TreeGrafter"/>
</dbReference>
<dbReference type="PROSITE" id="PS50002">
    <property type="entry name" value="SH3"/>
    <property type="match status" value="1"/>
</dbReference>
<feature type="region of interest" description="Disordered" evidence="6">
    <location>
        <begin position="201"/>
        <end position="229"/>
    </location>
</feature>
<dbReference type="KEGG" id="lak:106175841"/>
<dbReference type="CDD" id="cd00174">
    <property type="entry name" value="SH3"/>
    <property type="match status" value="1"/>
</dbReference>
<dbReference type="InterPro" id="IPR022755">
    <property type="entry name" value="Znf_C2H2_jaz"/>
</dbReference>
<dbReference type="AlphaFoldDB" id="A0A1S3JT00"/>
<dbReference type="OrthoDB" id="5971719at2759"/>
<dbReference type="Pfam" id="PF12171">
    <property type="entry name" value="zf-C2H2_jaz"/>
    <property type="match status" value="1"/>
</dbReference>
<keyword evidence="2" id="KW-0479">Metal-binding</keyword>
<dbReference type="RefSeq" id="XP_013413452.1">
    <property type="nucleotide sequence ID" value="XM_013557998.1"/>
</dbReference>
<dbReference type="SUPFAM" id="SSF50044">
    <property type="entry name" value="SH3-domain"/>
    <property type="match status" value="1"/>
</dbReference>
<dbReference type="InterPro" id="IPR036028">
    <property type="entry name" value="SH3-like_dom_sf"/>
</dbReference>
<evidence type="ECO:0000259" key="7">
    <source>
        <dbReference type="PROSITE" id="PS50002"/>
    </source>
</evidence>
<dbReference type="GO" id="GO:0007266">
    <property type="term" value="P:Rho protein signal transduction"/>
    <property type="evidence" value="ECO:0007669"/>
    <property type="project" value="TreeGrafter"/>
</dbReference>
<gene>
    <name evidence="9" type="primary">LOC106175841</name>
</gene>
<keyword evidence="3" id="KW-0863">Zinc-finger</keyword>
<dbReference type="GO" id="GO:0035023">
    <property type="term" value="P:regulation of Rho protein signal transduction"/>
    <property type="evidence" value="ECO:0007669"/>
    <property type="project" value="TreeGrafter"/>
</dbReference>
<evidence type="ECO:0000256" key="4">
    <source>
        <dbReference type="ARBA" id="ARBA00022833"/>
    </source>
</evidence>
<keyword evidence="4" id="KW-0862">Zinc</keyword>